<dbReference type="Proteomes" id="UP000663868">
    <property type="component" value="Unassembled WGS sequence"/>
</dbReference>
<comment type="similarity">
    <text evidence="2">Belongs to the small GTPase superfamily. Arf family.</text>
</comment>
<dbReference type="InterPro" id="IPR025714">
    <property type="entry name" value="Methyltranfer_dom"/>
</dbReference>
<comment type="caution">
    <text evidence="15">The sequence shown here is derived from an EMBL/GenBank/DDBJ whole genome shotgun (WGS) entry which is preliminary data.</text>
</comment>
<dbReference type="InterPro" id="IPR029063">
    <property type="entry name" value="SAM-dependent_MTases_sf"/>
</dbReference>
<keyword evidence="3" id="KW-0813">Transport</keyword>
<keyword evidence="12" id="KW-0460">Magnesium</keyword>
<dbReference type="GO" id="GO:0015031">
    <property type="term" value="P:protein transport"/>
    <property type="evidence" value="ECO:0007669"/>
    <property type="project" value="UniProtKB-KW"/>
</dbReference>
<dbReference type="EMBL" id="CAJNOE010000019">
    <property type="protein sequence ID" value="CAF0741708.1"/>
    <property type="molecule type" value="Genomic_DNA"/>
</dbReference>
<dbReference type="GO" id="GO:0046872">
    <property type="term" value="F:metal ion binding"/>
    <property type="evidence" value="ECO:0007669"/>
    <property type="project" value="UniProtKB-KW"/>
</dbReference>
<evidence type="ECO:0000256" key="7">
    <source>
        <dbReference type="ARBA" id="ARBA00023034"/>
    </source>
</evidence>
<dbReference type="SUPFAM" id="SSF53335">
    <property type="entry name" value="S-adenosyl-L-methionine-dependent methyltransferases"/>
    <property type="match status" value="1"/>
</dbReference>
<dbReference type="SUPFAM" id="SSF52540">
    <property type="entry name" value="P-loop containing nucleoside triphosphate hydrolases"/>
    <property type="match status" value="1"/>
</dbReference>
<comment type="subcellular location">
    <subcellularLocation>
        <location evidence="1">Golgi apparatus</location>
    </subcellularLocation>
</comment>
<feature type="domain" description="Methyltransferase" evidence="13">
    <location>
        <begin position="59"/>
        <end position="170"/>
    </location>
</feature>
<dbReference type="FunFam" id="3.40.50.300:FF:000281">
    <property type="entry name" value="ADP-ribosylation factor-like protein 3"/>
    <property type="match status" value="1"/>
</dbReference>
<evidence type="ECO:0000313" key="15">
    <source>
        <dbReference type="EMBL" id="CAF3531297.1"/>
    </source>
</evidence>
<dbReference type="PROSITE" id="PS51417">
    <property type="entry name" value="ARF"/>
    <property type="match status" value="1"/>
</dbReference>
<feature type="binding site" evidence="11">
    <location>
        <position position="338"/>
    </location>
    <ligand>
        <name>GTP</name>
        <dbReference type="ChEBI" id="CHEBI:37565"/>
    </ligand>
</feature>
<accession>A0A818IVA4</accession>
<dbReference type="Pfam" id="PF00025">
    <property type="entry name" value="Arf"/>
    <property type="match status" value="1"/>
</dbReference>
<dbReference type="SMART" id="SM00178">
    <property type="entry name" value="SAR"/>
    <property type="match status" value="1"/>
</dbReference>
<dbReference type="EMBL" id="CAJOBB010000047">
    <property type="protein sequence ID" value="CAF3531297.1"/>
    <property type="molecule type" value="Genomic_DNA"/>
</dbReference>
<keyword evidence="5 11" id="KW-0547">Nucleotide-binding</keyword>
<dbReference type="Proteomes" id="UP000663860">
    <property type="component" value="Unassembled WGS sequence"/>
</dbReference>
<dbReference type="InterPro" id="IPR005225">
    <property type="entry name" value="Small_GTP-bd"/>
</dbReference>
<evidence type="ECO:0000256" key="5">
    <source>
        <dbReference type="ARBA" id="ARBA00022741"/>
    </source>
</evidence>
<dbReference type="AlphaFoldDB" id="A0A818IVA4"/>
<dbReference type="InterPro" id="IPR044612">
    <property type="entry name" value="ARL2/3"/>
</dbReference>
<keyword evidence="12" id="KW-0479">Metal-binding</keyword>
<evidence type="ECO:0000256" key="10">
    <source>
        <dbReference type="ARBA" id="ARBA00040616"/>
    </source>
</evidence>
<organism evidence="15 16">
    <name type="scientific">Adineta steineri</name>
    <dbReference type="NCBI Taxonomy" id="433720"/>
    <lineage>
        <taxon>Eukaryota</taxon>
        <taxon>Metazoa</taxon>
        <taxon>Spiralia</taxon>
        <taxon>Gnathifera</taxon>
        <taxon>Rotifera</taxon>
        <taxon>Eurotatoria</taxon>
        <taxon>Bdelloidea</taxon>
        <taxon>Adinetida</taxon>
        <taxon>Adinetidae</taxon>
        <taxon>Adineta</taxon>
    </lineage>
</organism>
<evidence type="ECO:0000313" key="14">
    <source>
        <dbReference type="EMBL" id="CAF0741708.1"/>
    </source>
</evidence>
<dbReference type="InterPro" id="IPR006689">
    <property type="entry name" value="Small_GTPase_ARF/SAR"/>
</dbReference>
<evidence type="ECO:0000313" key="16">
    <source>
        <dbReference type="Proteomes" id="UP000663868"/>
    </source>
</evidence>
<keyword evidence="8 11" id="KW-0342">GTP-binding</keyword>
<name>A0A818IVA4_9BILA</name>
<keyword evidence="9" id="KW-0449">Lipoprotein</keyword>
<evidence type="ECO:0000256" key="3">
    <source>
        <dbReference type="ARBA" id="ARBA00022448"/>
    </source>
</evidence>
<feature type="binding site" evidence="12">
    <location>
        <position position="299"/>
    </location>
    <ligand>
        <name>Mg(2+)</name>
        <dbReference type="ChEBI" id="CHEBI:18420"/>
    </ligand>
</feature>
<reference evidence="15" key="1">
    <citation type="submission" date="2021-02" db="EMBL/GenBank/DDBJ databases">
        <authorList>
            <person name="Nowell W R."/>
        </authorList>
    </citation>
    <scope>NUCLEOTIDE SEQUENCE</scope>
</reference>
<evidence type="ECO:0000259" key="13">
    <source>
        <dbReference type="Pfam" id="PF13847"/>
    </source>
</evidence>
<evidence type="ECO:0000256" key="12">
    <source>
        <dbReference type="PIRSR" id="PIRSR606689-2"/>
    </source>
</evidence>
<dbReference type="Pfam" id="PF13847">
    <property type="entry name" value="Methyltransf_31"/>
    <property type="match status" value="1"/>
</dbReference>
<dbReference type="NCBIfam" id="TIGR00231">
    <property type="entry name" value="small_GTP"/>
    <property type="match status" value="1"/>
</dbReference>
<proteinExistence type="inferred from homology"/>
<dbReference type="SMART" id="SM00175">
    <property type="entry name" value="RAB"/>
    <property type="match status" value="1"/>
</dbReference>
<protein>
    <recommendedName>
        <fullName evidence="10">ADP-ribosylation factor-like protein 3</fullName>
    </recommendedName>
</protein>
<gene>
    <name evidence="14" type="ORF">IZO911_LOCUS3580</name>
    <name evidence="15" type="ORF">KXQ929_LOCUS1689</name>
</gene>
<keyword evidence="4" id="KW-0519">Myristate</keyword>
<dbReference type="PROSITE" id="PS51419">
    <property type="entry name" value="RAB"/>
    <property type="match status" value="1"/>
</dbReference>
<keyword evidence="7" id="KW-0333">Golgi apparatus</keyword>
<dbReference type="CDD" id="cd04155">
    <property type="entry name" value="Arl3"/>
    <property type="match status" value="1"/>
</dbReference>
<dbReference type="GO" id="GO:0005794">
    <property type="term" value="C:Golgi apparatus"/>
    <property type="evidence" value="ECO:0007669"/>
    <property type="project" value="UniProtKB-SubCell"/>
</dbReference>
<dbReference type="Gene3D" id="3.40.50.150">
    <property type="entry name" value="Vaccinia Virus protein VP39"/>
    <property type="match status" value="1"/>
</dbReference>
<evidence type="ECO:0000256" key="8">
    <source>
        <dbReference type="ARBA" id="ARBA00023134"/>
    </source>
</evidence>
<dbReference type="InterPro" id="IPR027417">
    <property type="entry name" value="P-loop_NTPase"/>
</dbReference>
<dbReference type="PANTHER" id="PTHR45697">
    <property type="entry name" value="ADP-RIBOSYLATION FACTOR-LIKE PROTEIN 2-RELATED"/>
    <property type="match status" value="1"/>
</dbReference>
<dbReference type="Gene3D" id="3.40.50.300">
    <property type="entry name" value="P-loop containing nucleotide triphosphate hydrolases"/>
    <property type="match status" value="1"/>
</dbReference>
<dbReference type="SMART" id="SM00177">
    <property type="entry name" value="ARF"/>
    <property type="match status" value="1"/>
</dbReference>
<evidence type="ECO:0000256" key="11">
    <source>
        <dbReference type="PIRSR" id="PIRSR606689-1"/>
    </source>
</evidence>
<dbReference type="PRINTS" id="PR00328">
    <property type="entry name" value="SAR1GTPBP"/>
</dbReference>
<feature type="binding site" evidence="11">
    <location>
        <begin position="292"/>
        <end position="299"/>
    </location>
    <ligand>
        <name>GTP</name>
        <dbReference type="ChEBI" id="CHEBI:37565"/>
    </ligand>
</feature>
<keyword evidence="6" id="KW-0653">Protein transport</keyword>
<dbReference type="GO" id="GO:0003924">
    <property type="term" value="F:GTPase activity"/>
    <property type="evidence" value="ECO:0007669"/>
    <property type="project" value="InterPro"/>
</dbReference>
<evidence type="ECO:0000256" key="2">
    <source>
        <dbReference type="ARBA" id="ARBA00010290"/>
    </source>
</evidence>
<dbReference type="CDD" id="cd02440">
    <property type="entry name" value="AdoMet_MTases"/>
    <property type="match status" value="1"/>
</dbReference>
<feature type="binding site" evidence="11">
    <location>
        <begin position="394"/>
        <end position="397"/>
    </location>
    <ligand>
        <name>GTP</name>
        <dbReference type="ChEBI" id="CHEBI:37565"/>
    </ligand>
</feature>
<evidence type="ECO:0000256" key="4">
    <source>
        <dbReference type="ARBA" id="ARBA00022707"/>
    </source>
</evidence>
<dbReference type="GO" id="GO:0005525">
    <property type="term" value="F:GTP binding"/>
    <property type="evidence" value="ECO:0007669"/>
    <property type="project" value="UniProtKB-KW"/>
</dbReference>
<feature type="binding site" evidence="12">
    <location>
        <position position="316"/>
    </location>
    <ligand>
        <name>Mg(2+)</name>
        <dbReference type="ChEBI" id="CHEBI:18420"/>
    </ligand>
</feature>
<evidence type="ECO:0000256" key="6">
    <source>
        <dbReference type="ARBA" id="ARBA00022927"/>
    </source>
</evidence>
<evidence type="ECO:0000256" key="9">
    <source>
        <dbReference type="ARBA" id="ARBA00023288"/>
    </source>
</evidence>
<evidence type="ECO:0000256" key="1">
    <source>
        <dbReference type="ARBA" id="ARBA00004555"/>
    </source>
</evidence>
<sequence length="450" mass="51163">MTASNHVLSDFANINRRLWNDKVDYHVASAMYDVSGFLQGNDSLNSIEIDLLGNIQEKRIIHLQCHFGLDTLSLARRGAKQVIGVDISEKAIAKAQELATATNLTASTQFICCNIYDLHQHLSLDESENLFDIVFASYGTINWLPDINQWAHIVSSCLKPNGIFVMVEFHPILDMFDEDYTRIENSYFNQGPIVSEREGTYADRTAPIRNQSVEWCHNLSDVIQALIQNGLRIETIKEFDYSPYDCFPNSVKTTDGFYQIKGLEKKIPLGLLDILRKLRSTPQDELRILLLGLDNAGKTTLLKVLASEDISHITPTQGFNIKSVQSTGFKLNVWDIGGQRKIRPYWRNYFENTDVLIYVIDSSDRKRFDETNQELSELLEEEKLHGVPLLVFANKQDLLNAAKASDITDGLSLHQIRDRPWQIQGCSAYTKEGVKEGLEWISKTVTKNKK</sequence>